<dbReference type="PANTHER" id="PTHR43408">
    <property type="entry name" value="FMN REDUCTASE (NADPH)"/>
    <property type="match status" value="1"/>
</dbReference>
<evidence type="ECO:0000313" key="5">
    <source>
        <dbReference type="EMBL" id="AXE38046.1"/>
    </source>
</evidence>
<dbReference type="Proteomes" id="UP000251995">
    <property type="component" value="Chromosome"/>
</dbReference>
<proteinExistence type="predicted"/>
<evidence type="ECO:0000259" key="4">
    <source>
        <dbReference type="Pfam" id="PF03358"/>
    </source>
</evidence>
<dbReference type="PANTHER" id="PTHR43408:SF2">
    <property type="entry name" value="FMN REDUCTASE (NADPH)"/>
    <property type="match status" value="1"/>
</dbReference>
<keyword evidence="2" id="KW-0288">FMN</keyword>
<dbReference type="RefSeq" id="WP_114044124.1">
    <property type="nucleotide sequence ID" value="NZ_CP025198.1"/>
</dbReference>
<feature type="domain" description="NADPH-dependent FMN reductase-like" evidence="4">
    <location>
        <begin position="1"/>
        <end position="147"/>
    </location>
</feature>
<dbReference type="GO" id="GO:0052873">
    <property type="term" value="F:FMN reductase (NADPH) activity"/>
    <property type="evidence" value="ECO:0007669"/>
    <property type="project" value="UniProtKB-EC"/>
</dbReference>
<dbReference type="InterPro" id="IPR023932">
    <property type="entry name" value="CE1759_FMN_reduct"/>
</dbReference>
<evidence type="ECO:0000256" key="2">
    <source>
        <dbReference type="ARBA" id="ARBA00022643"/>
    </source>
</evidence>
<evidence type="ECO:0000256" key="3">
    <source>
        <dbReference type="ARBA" id="ARBA00023002"/>
    </source>
</evidence>
<dbReference type="Pfam" id="PF03358">
    <property type="entry name" value="FMN_red"/>
    <property type="match status" value="1"/>
</dbReference>
<name>A0A344URZ8_9ACTN</name>
<dbReference type="EMBL" id="CP025198">
    <property type="protein sequence ID" value="AXE38046.1"/>
    <property type="molecule type" value="Genomic_DNA"/>
</dbReference>
<dbReference type="NCBIfam" id="TIGR04037">
    <property type="entry name" value="LLM_duo_CE1759"/>
    <property type="match status" value="1"/>
</dbReference>
<sequence>MRIAAISSGLGRPSSTRLLTDRLVAGLKAVGLDAQVDVVEVREHAHDLVNAELTGMRTQALAAVLDQVARADALVVVAPVFNAHPAGLFQMFFEVLDEGSLAGKPVLIGATGGTPRHSLVLDQTLVPMFHYLHALVAPVSVFAATDDWGSAESLDARIGKAVAAFLPLLGARPDTTGGEARETFEEGSAAPHDDLALTADFEQMMKALGH</sequence>
<evidence type="ECO:0000256" key="1">
    <source>
        <dbReference type="ARBA" id="ARBA00022630"/>
    </source>
</evidence>
<organism evidence="5 6">
    <name type="scientific">Acidipropionibacterium virtanenii</name>
    <dbReference type="NCBI Taxonomy" id="2057246"/>
    <lineage>
        <taxon>Bacteria</taxon>
        <taxon>Bacillati</taxon>
        <taxon>Actinomycetota</taxon>
        <taxon>Actinomycetes</taxon>
        <taxon>Propionibacteriales</taxon>
        <taxon>Propionibacteriaceae</taxon>
        <taxon>Acidipropionibacterium</taxon>
    </lineage>
</organism>
<dbReference type="Gene3D" id="3.40.50.360">
    <property type="match status" value="1"/>
</dbReference>
<dbReference type="EC" id="1.5.1.38" evidence="5"/>
<dbReference type="InterPro" id="IPR029039">
    <property type="entry name" value="Flavoprotein-like_sf"/>
</dbReference>
<dbReference type="OrthoDB" id="1643408at2"/>
<keyword evidence="1" id="KW-0285">Flavoprotein</keyword>
<keyword evidence="6" id="KW-1185">Reference proteome</keyword>
<reference evidence="5 6" key="1">
    <citation type="submission" date="2017-12" db="EMBL/GenBank/DDBJ databases">
        <title>The whole genome sequence of the Acidipropionibacterium virtanenii sp. nov. type strain JS278.</title>
        <authorList>
            <person name="Laine P."/>
            <person name="Deptula P."/>
            <person name="Varmanen P."/>
            <person name="Auvinen P."/>
        </authorList>
    </citation>
    <scope>NUCLEOTIDE SEQUENCE [LARGE SCALE GENOMIC DNA]</scope>
    <source>
        <strain evidence="5 6">JS278</strain>
    </source>
</reference>
<dbReference type="SUPFAM" id="SSF52218">
    <property type="entry name" value="Flavoproteins"/>
    <property type="match status" value="1"/>
</dbReference>
<protein>
    <submittedName>
        <fullName evidence="5">FMN reductase (NADPH)</fullName>
        <ecNumber evidence="5">1.5.1.38</ecNumber>
    </submittedName>
</protein>
<dbReference type="AlphaFoldDB" id="A0A344URZ8"/>
<dbReference type="KEGG" id="acij:JS278_00859"/>
<evidence type="ECO:0000313" key="6">
    <source>
        <dbReference type="Proteomes" id="UP000251995"/>
    </source>
</evidence>
<accession>A0A344URZ8</accession>
<gene>
    <name evidence="5" type="primary">msuE</name>
    <name evidence="5" type="ORF">JS278_00859</name>
</gene>
<dbReference type="InterPro" id="IPR005025">
    <property type="entry name" value="FMN_Rdtase-like_dom"/>
</dbReference>
<dbReference type="InterPro" id="IPR051814">
    <property type="entry name" value="NAD(P)H-dep_FMN_reductase"/>
</dbReference>
<keyword evidence="3 5" id="KW-0560">Oxidoreductase</keyword>